<proteinExistence type="inferred from homology"/>
<sequence length="250" mass="26198">MARARSAAWRPLAAAALLAGCGAQELYGRVGERQANEMVALLRNAGLDADKESRESETFAVTTARGDFARAVELLHAHGYPRDSFDTIGQVFKKEGFVSSPLEERARLMHALSQEMANTIGSIDGVVMARVHLSVPEKDPLAQQARPAVASVFIKHRPGRDLSQNMGQIKSLVVNSVEGLPYDNVTVALFPAEPWPGGQPAAGSARAGADTPLIVAAGGGGAAAALGVAAMVGWRRRTAAAPARQGGKRA</sequence>
<reference evidence="10" key="1">
    <citation type="submission" date="2022-05" db="EMBL/GenBank/DDBJ databases">
        <title>Schlegelella sp. nov., isolated from mangrove soil.</title>
        <authorList>
            <person name="Liu Y."/>
            <person name="Ge X."/>
            <person name="Liu W."/>
        </authorList>
    </citation>
    <scope>NUCLEOTIDE SEQUENCE</scope>
    <source>
        <strain evidence="10">S2-27</strain>
    </source>
</reference>
<dbReference type="PANTHER" id="PTHR30046:SF2">
    <property type="entry name" value="YOP PROTEINS TRANSLOCATION LIPOPROTEIN J"/>
    <property type="match status" value="1"/>
</dbReference>
<evidence type="ECO:0000256" key="2">
    <source>
        <dbReference type="ARBA" id="ARBA00009509"/>
    </source>
</evidence>
<dbReference type="Gene3D" id="3.30.70.1530">
    <property type="entry name" value="Hypothetical protein rpa1041"/>
    <property type="match status" value="1"/>
</dbReference>
<evidence type="ECO:0000259" key="9">
    <source>
        <dbReference type="Pfam" id="PF01514"/>
    </source>
</evidence>
<feature type="transmembrane region" description="Helical" evidence="8">
    <location>
        <begin position="213"/>
        <end position="234"/>
    </location>
</feature>
<dbReference type="InterPro" id="IPR003282">
    <property type="entry name" value="T3SS_SctJ"/>
</dbReference>
<evidence type="ECO:0000256" key="5">
    <source>
        <dbReference type="ARBA" id="ARBA00023139"/>
    </source>
</evidence>
<evidence type="ECO:0000256" key="1">
    <source>
        <dbReference type="ARBA" id="ARBA00004459"/>
    </source>
</evidence>
<dbReference type="Pfam" id="PF01514">
    <property type="entry name" value="YscJ_FliF"/>
    <property type="match status" value="1"/>
</dbReference>
<keyword evidence="11" id="KW-1185">Reference proteome</keyword>
<feature type="domain" description="Flagellar M-ring N-terminal" evidence="9">
    <location>
        <begin position="24"/>
        <end position="187"/>
    </location>
</feature>
<dbReference type="EMBL" id="JAMKFE010000001">
    <property type="protein sequence ID" value="MCM5678259.1"/>
    <property type="molecule type" value="Genomic_DNA"/>
</dbReference>
<keyword evidence="8" id="KW-0812">Transmembrane</keyword>
<evidence type="ECO:0000256" key="6">
    <source>
        <dbReference type="ARBA" id="ARBA00023237"/>
    </source>
</evidence>
<evidence type="ECO:0000256" key="4">
    <source>
        <dbReference type="ARBA" id="ARBA00023136"/>
    </source>
</evidence>
<dbReference type="PANTHER" id="PTHR30046">
    <property type="entry name" value="FLAGELLAR M-RING PROTEIN"/>
    <property type="match status" value="1"/>
</dbReference>
<accession>A0ABT0YIP7</accession>
<keyword evidence="6 8" id="KW-0998">Cell outer membrane</keyword>
<comment type="caution">
    <text evidence="10">The sequence shown here is derived from an EMBL/GenBank/DDBJ whole genome shotgun (WGS) entry which is preliminary data.</text>
</comment>
<evidence type="ECO:0000313" key="10">
    <source>
        <dbReference type="EMBL" id="MCM5678259.1"/>
    </source>
</evidence>
<dbReference type="PROSITE" id="PS51257">
    <property type="entry name" value="PROKAR_LIPOPROTEIN"/>
    <property type="match status" value="1"/>
</dbReference>
<dbReference type="RefSeq" id="WP_251776399.1">
    <property type="nucleotide sequence ID" value="NZ_JAMKFE010000001.1"/>
</dbReference>
<dbReference type="Proteomes" id="UP001165541">
    <property type="component" value="Unassembled WGS sequence"/>
</dbReference>
<dbReference type="InterPro" id="IPR045851">
    <property type="entry name" value="AMP-bd_C_sf"/>
</dbReference>
<evidence type="ECO:0000256" key="7">
    <source>
        <dbReference type="ARBA" id="ARBA00023288"/>
    </source>
</evidence>
<dbReference type="PRINTS" id="PR01338">
    <property type="entry name" value="TYPE3OMKPROT"/>
</dbReference>
<comment type="similarity">
    <text evidence="2 8">Belongs to the YscJ lipoprotein family.</text>
</comment>
<dbReference type="Gene3D" id="3.30.300.30">
    <property type="match status" value="1"/>
</dbReference>
<keyword evidence="4 8" id="KW-0472">Membrane</keyword>
<dbReference type="NCBIfam" id="TIGR02544">
    <property type="entry name" value="III_secr_YscJ"/>
    <property type="match status" value="1"/>
</dbReference>
<keyword evidence="8" id="KW-1133">Transmembrane helix</keyword>
<evidence type="ECO:0000256" key="8">
    <source>
        <dbReference type="RuleBase" id="RU364102"/>
    </source>
</evidence>
<evidence type="ECO:0000256" key="3">
    <source>
        <dbReference type="ARBA" id="ARBA00022729"/>
    </source>
</evidence>
<organism evidence="10 11">
    <name type="scientific">Caldimonas mangrovi</name>
    <dbReference type="NCBI Taxonomy" id="2944811"/>
    <lineage>
        <taxon>Bacteria</taxon>
        <taxon>Pseudomonadati</taxon>
        <taxon>Pseudomonadota</taxon>
        <taxon>Betaproteobacteria</taxon>
        <taxon>Burkholderiales</taxon>
        <taxon>Sphaerotilaceae</taxon>
        <taxon>Caldimonas</taxon>
    </lineage>
</organism>
<dbReference type="InterPro" id="IPR043427">
    <property type="entry name" value="YscJ/FliF"/>
</dbReference>
<dbReference type="InterPro" id="IPR006182">
    <property type="entry name" value="FliF_N_dom"/>
</dbReference>
<name>A0ABT0YIP7_9BURK</name>
<keyword evidence="7 8" id="KW-0449">Lipoprotein</keyword>
<gene>
    <name evidence="10" type="primary">sctJ</name>
    <name evidence="10" type="ORF">M8A51_01810</name>
</gene>
<keyword evidence="5 8" id="KW-0564">Palmitate</keyword>
<comment type="subcellular location">
    <subcellularLocation>
        <location evidence="1">Cell outer membrane</location>
        <topology evidence="1">Lipid-anchor</topology>
    </subcellularLocation>
</comment>
<keyword evidence="3 8" id="KW-0732">Signal</keyword>
<evidence type="ECO:0000313" key="11">
    <source>
        <dbReference type="Proteomes" id="UP001165541"/>
    </source>
</evidence>
<protein>
    <recommendedName>
        <fullName evidence="8">Lipoprotein</fullName>
    </recommendedName>
</protein>